<gene>
    <name evidence="2" type="ORF">GA0070616_4395</name>
</gene>
<protein>
    <submittedName>
        <fullName evidence="2">Uncharacterized protein</fullName>
    </submittedName>
</protein>
<evidence type="ECO:0000256" key="1">
    <source>
        <dbReference type="SAM" id="MobiDB-lite"/>
    </source>
</evidence>
<sequence>MAVKISAQLTGTNREWNGLNRIEEQLVDQPRGDRYAVVRYGVKRVADEISEGVKIPTAEIVHIEPVEGELADRVREILAQEYEDRTGKSIEPEPTLFDVAPGGEGGNGGGVPEESADELMARRAERKAAGQPAFSGSGEPL</sequence>
<evidence type="ECO:0000313" key="3">
    <source>
        <dbReference type="Proteomes" id="UP000199699"/>
    </source>
</evidence>
<dbReference type="RefSeq" id="WP_139128959.1">
    <property type="nucleotide sequence ID" value="NZ_FMHT01000003.1"/>
</dbReference>
<proteinExistence type="predicted"/>
<name>A0A1C6SS21_9ACTN</name>
<evidence type="ECO:0000313" key="2">
    <source>
        <dbReference type="EMBL" id="SCL32142.1"/>
    </source>
</evidence>
<dbReference type="Proteomes" id="UP000199699">
    <property type="component" value="Unassembled WGS sequence"/>
</dbReference>
<accession>A0A1C6SS21</accession>
<feature type="compositionally biased region" description="Gly residues" evidence="1">
    <location>
        <begin position="102"/>
        <end position="111"/>
    </location>
</feature>
<dbReference type="STRING" id="145857.GA0070616_4395"/>
<dbReference type="OrthoDB" id="3390631at2"/>
<dbReference type="EMBL" id="FMHT01000003">
    <property type="protein sequence ID" value="SCL32142.1"/>
    <property type="molecule type" value="Genomic_DNA"/>
</dbReference>
<dbReference type="AlphaFoldDB" id="A0A1C6SS21"/>
<reference evidence="2 3" key="1">
    <citation type="submission" date="2016-06" db="EMBL/GenBank/DDBJ databases">
        <authorList>
            <person name="Kjaerup R.B."/>
            <person name="Dalgaard T.S."/>
            <person name="Juul-Madsen H.R."/>
        </authorList>
    </citation>
    <scope>NUCLEOTIDE SEQUENCE [LARGE SCALE GENOMIC DNA]</scope>
    <source>
        <strain evidence="2 3">DSM 43818</strain>
    </source>
</reference>
<feature type="compositionally biased region" description="Basic and acidic residues" evidence="1">
    <location>
        <begin position="119"/>
        <end position="128"/>
    </location>
</feature>
<organism evidence="2 3">
    <name type="scientific">Micromonospora nigra</name>
    <dbReference type="NCBI Taxonomy" id="145857"/>
    <lineage>
        <taxon>Bacteria</taxon>
        <taxon>Bacillati</taxon>
        <taxon>Actinomycetota</taxon>
        <taxon>Actinomycetes</taxon>
        <taxon>Micromonosporales</taxon>
        <taxon>Micromonosporaceae</taxon>
        <taxon>Micromonospora</taxon>
    </lineage>
</organism>
<feature type="region of interest" description="Disordered" evidence="1">
    <location>
        <begin position="84"/>
        <end position="141"/>
    </location>
</feature>
<keyword evidence="3" id="KW-1185">Reference proteome</keyword>